<dbReference type="SUPFAM" id="SSF53474">
    <property type="entry name" value="alpha/beta-Hydrolases"/>
    <property type="match status" value="1"/>
</dbReference>
<dbReference type="RefSeq" id="XP_033652462.1">
    <property type="nucleotide sequence ID" value="XM_033801046.1"/>
</dbReference>
<keyword evidence="3" id="KW-0812">Transmembrane</keyword>
<keyword evidence="3" id="KW-0472">Membrane</keyword>
<gene>
    <name evidence="5" type="ORF">EI97DRAFT_459876</name>
</gene>
<keyword evidence="1" id="KW-0677">Repeat</keyword>
<feature type="transmembrane region" description="Helical" evidence="3">
    <location>
        <begin position="1455"/>
        <end position="1471"/>
    </location>
</feature>
<feature type="transmembrane region" description="Helical" evidence="3">
    <location>
        <begin position="1301"/>
        <end position="1324"/>
    </location>
</feature>
<feature type="transmembrane region" description="Helical" evidence="3">
    <location>
        <begin position="1512"/>
        <end position="1534"/>
    </location>
</feature>
<dbReference type="InterPro" id="IPR029058">
    <property type="entry name" value="AB_hydrolase_fold"/>
</dbReference>
<accession>A0A6A6JFI6</accession>
<feature type="region of interest" description="Disordered" evidence="2">
    <location>
        <begin position="1881"/>
        <end position="1911"/>
    </location>
</feature>
<reference evidence="5" key="1">
    <citation type="journal article" date="2020" name="Stud. Mycol.">
        <title>101 Dothideomycetes genomes: a test case for predicting lifestyles and emergence of pathogens.</title>
        <authorList>
            <person name="Haridas S."/>
            <person name="Albert R."/>
            <person name="Binder M."/>
            <person name="Bloem J."/>
            <person name="Labutti K."/>
            <person name="Salamov A."/>
            <person name="Andreopoulos B."/>
            <person name="Baker S."/>
            <person name="Barry K."/>
            <person name="Bills G."/>
            <person name="Bluhm B."/>
            <person name="Cannon C."/>
            <person name="Castanera R."/>
            <person name="Culley D."/>
            <person name="Daum C."/>
            <person name="Ezra D."/>
            <person name="Gonzalez J."/>
            <person name="Henrissat B."/>
            <person name="Kuo A."/>
            <person name="Liang C."/>
            <person name="Lipzen A."/>
            <person name="Lutzoni F."/>
            <person name="Magnuson J."/>
            <person name="Mondo S."/>
            <person name="Nolan M."/>
            <person name="Ohm R."/>
            <person name="Pangilinan J."/>
            <person name="Park H.-J."/>
            <person name="Ramirez L."/>
            <person name="Alfaro M."/>
            <person name="Sun H."/>
            <person name="Tritt A."/>
            <person name="Yoshinaga Y."/>
            <person name="Zwiers L.-H."/>
            <person name="Turgeon B."/>
            <person name="Goodwin S."/>
            <person name="Spatafora J."/>
            <person name="Crous P."/>
            <person name="Grigoriev I."/>
        </authorList>
    </citation>
    <scope>NUCLEOTIDE SEQUENCE</scope>
    <source>
        <strain evidence="5">CBS 379.55</strain>
    </source>
</reference>
<dbReference type="GeneID" id="54554221"/>
<sequence>MRIILQWIFEAPKEQEQPSRDAKLRELHTPGIPYAERPAGEPQYCGEAAVDIIAVHGLDSDPETGWARKLPDGSRYPWLREKLPKDMPDARILTFSYPSSFYGDPTYTSIEECARQLLRVIIRDRRHPGKLRMCPTRKKRPIVFLGHSFGGLVIKKALLIANEYVSDRTLHDTKEGLRERQNYLDIISAVGGLFFFGTPHKGSTFSRWAEMKMYVGSMCGQATFPDLIRLLGPHSLELHDMQRDFKRLYRGDKLTQALLYCYYEMKGVPLYPHIVVSKASACISDAQCRGFNLTHKELNKFKAGDDSNYDVVLTDLEYAVTKSAAHIAKTFTPGNYGTTGASEASKAVEVALKPATGQLDQLRTLLSHRRHTPKSCMWILSHHDFKRWASDSNRLDSFWVYGKGGAGKSVLAAYIIDWLRTDQGRAAGANFDSSGFPVCRLDKNKNACGYVKPKTTVLFFFFGVNRANQHVVSFLGTLVHQLLTIHYDNEQLFATARNFVDERVRNPGAMADEEAKFIKLLVDMLTLLGAPAYIIVDGVEENSEDDQGIACLRALARLKKQLSPPLNAKKNSRAQAEAMSNQAVRLHIMVVSQATSSISFAMQEVLPKRAEIDICRYTEDDIANFVQTKGDELMRQRPKLQDGRDKIVQSLTNGAQGVFQWVNGAFKLLEKYAGDVEGIDKWLGNLPPTLAQTWEKVFMRLPQGNEAVDAQRKIRLALKLLAVYARPLTATELYYAYTIGTIGFEEEDDGTFKTIDGEVKRLVRGREQFKDSRFAIEEIRGLLDSLVEFDIQKGTVKLVHDSVRQALLLPDDSERHPQSSATEQLRLAGYQFTGREAQAAAAELCMRIVQSSTLSHATSFATTPIPFVEYCWDHWKYHLKRSSVRPGVIVDQMIRGVSRDTIAFLGALTEFVGRDLPPVGGRYSDLEYILSLKRARECLLPAIEPLATIQKEPEGALSMALFGYEKLGVVEENGLPTTYKKCDEFVRRVYQRVRGRLMPKETTVTRLRIDALLEKPAYRKAILGSRGTAALLEAARNLRSVALRFAVNPVYSALISTAGGTTFSPIHPLVYVANLLEECGSAPFWDQLSSNWDPIDRFICNDDDPQAGPARFVLQCFAWRELQDQIPAAAEPNRQYMRAVSRLNAQPNPGGQQLLRASTENREQVKRLHGMSGAQYITSYVVLEIFGGGNEESFVKTFVYNPIGQHHIRSNLLLNKDGSYLDNMFEDPKKTLARHAPEALMEAPVTAAVEAIPSILKLAFVKYITLLFELFGNVASRAIATHAQQMMEVAQGIQLTLGHVDFLWQTASLASVLHLSLAVLMFLVRNIYFPSVAAHYLNNPMNRLRLAIKDPALYLQSQHDFSWWYWARAVSTSFIFNFLMGYLSTAGVGVTLVFRQMRASNPSYSGLAYLSEYTLIAVTSFVHLCTLQRHLTSVLYLLGTIVAGGYIMMHDQAKIYSILTFTVWYWFYTGLGILNNLIIAVSMAAFGPFGFLVVFVSWVPQYYLIKLVSRHQLAIAWVISWPFQPLVWAGRFAWVLFLHAYVHVLQICGIIVLCGLVLLSFHWFRQQVKDPYDIEGTVRKLRKAANLVKNTLKEAERKRIGEYPLGGEIEDQPQKNPASENASAATPQATASSASPGVTPAARPMNSHLPTATNSSTQSQEKTGEYVEQRFNNVQDPSASSSPPTASHPSSQASPDVDAEELFRQFFGSPSVAELLTKPQIRSERLREWLKSHPRPATPFTVKPHQTQPVQPPTQSSALPAQSNIVSPKEWMKGHPRPATPRVTPFTVKPHRTQPAQPPTQSSALPSQTQPVRPPPEPYVPPPRPPKPMVAPPRRVNVPSPPNDPPESSGTTPQATSTDVNTAAAPIPDFLNAQSLDDLLSLPGRETEGSTGVFKNPKVRRRTNRQFAVAS</sequence>
<feature type="region of interest" description="Disordered" evidence="2">
    <location>
        <begin position="1603"/>
        <end position="1702"/>
    </location>
</feature>
<dbReference type="Gene3D" id="3.40.50.1820">
    <property type="entry name" value="alpha/beta hydrolase"/>
    <property type="match status" value="1"/>
</dbReference>
<evidence type="ECO:0000313" key="5">
    <source>
        <dbReference type="EMBL" id="KAF2274923.1"/>
    </source>
</evidence>
<feature type="compositionally biased region" description="Polar residues" evidence="2">
    <location>
        <begin position="1799"/>
        <end position="1810"/>
    </location>
</feature>
<dbReference type="Pfam" id="PF24883">
    <property type="entry name" value="NPHP3_N"/>
    <property type="match status" value="1"/>
</dbReference>
<feature type="compositionally biased region" description="Polar residues" evidence="2">
    <location>
        <begin position="1848"/>
        <end position="1861"/>
    </location>
</feature>
<keyword evidence="6" id="KW-1185">Reference proteome</keyword>
<feature type="region of interest" description="Disordered" evidence="2">
    <location>
        <begin position="1727"/>
        <end position="1867"/>
    </location>
</feature>
<dbReference type="EMBL" id="ML986500">
    <property type="protein sequence ID" value="KAF2274923.1"/>
    <property type="molecule type" value="Genomic_DNA"/>
</dbReference>
<dbReference type="Proteomes" id="UP000800097">
    <property type="component" value="Unassembled WGS sequence"/>
</dbReference>
<feature type="compositionally biased region" description="Low complexity" evidence="2">
    <location>
        <begin position="1622"/>
        <end position="1636"/>
    </location>
</feature>
<evidence type="ECO:0000256" key="2">
    <source>
        <dbReference type="SAM" id="MobiDB-lite"/>
    </source>
</evidence>
<feature type="transmembrane region" description="Helical" evidence="3">
    <location>
        <begin position="1430"/>
        <end position="1448"/>
    </location>
</feature>
<feature type="compositionally biased region" description="Polar residues" evidence="2">
    <location>
        <begin position="1756"/>
        <end position="1766"/>
    </location>
</feature>
<proteinExistence type="predicted"/>
<dbReference type="OrthoDB" id="7464126at2759"/>
<evidence type="ECO:0000256" key="1">
    <source>
        <dbReference type="ARBA" id="ARBA00022737"/>
    </source>
</evidence>
<feature type="transmembrane region" description="Helical" evidence="3">
    <location>
        <begin position="1477"/>
        <end position="1500"/>
    </location>
</feature>
<evidence type="ECO:0000256" key="3">
    <source>
        <dbReference type="SAM" id="Phobius"/>
    </source>
</evidence>
<name>A0A6A6JFI6_WESOR</name>
<feature type="transmembrane region" description="Helical" evidence="3">
    <location>
        <begin position="1374"/>
        <end position="1394"/>
    </location>
</feature>
<feature type="compositionally biased region" description="Polar residues" evidence="2">
    <location>
        <begin position="1648"/>
        <end position="1661"/>
    </location>
</feature>
<feature type="transmembrane region" description="Helical" evidence="3">
    <location>
        <begin position="1540"/>
        <end position="1564"/>
    </location>
</feature>
<evidence type="ECO:0000259" key="4">
    <source>
        <dbReference type="Pfam" id="PF24883"/>
    </source>
</evidence>
<feature type="compositionally biased region" description="Low complexity" evidence="2">
    <location>
        <begin position="1741"/>
        <end position="1755"/>
    </location>
</feature>
<evidence type="ECO:0000313" key="6">
    <source>
        <dbReference type="Proteomes" id="UP000800097"/>
    </source>
</evidence>
<feature type="domain" description="Nephrocystin 3-like N-terminal" evidence="4">
    <location>
        <begin position="375"/>
        <end position="561"/>
    </location>
</feature>
<feature type="compositionally biased region" description="Low complexity" evidence="2">
    <location>
        <begin position="1677"/>
        <end position="1695"/>
    </location>
</feature>
<dbReference type="PANTHER" id="PTHR10039:SF14">
    <property type="entry name" value="NACHT DOMAIN-CONTAINING PROTEIN"/>
    <property type="match status" value="1"/>
</dbReference>
<dbReference type="InterPro" id="IPR056884">
    <property type="entry name" value="NPHP3-like_N"/>
</dbReference>
<dbReference type="PANTHER" id="PTHR10039">
    <property type="entry name" value="AMELOGENIN"/>
    <property type="match status" value="1"/>
</dbReference>
<organism evidence="5 6">
    <name type="scientific">Westerdykella ornata</name>
    <dbReference type="NCBI Taxonomy" id="318751"/>
    <lineage>
        <taxon>Eukaryota</taxon>
        <taxon>Fungi</taxon>
        <taxon>Dikarya</taxon>
        <taxon>Ascomycota</taxon>
        <taxon>Pezizomycotina</taxon>
        <taxon>Dothideomycetes</taxon>
        <taxon>Pleosporomycetidae</taxon>
        <taxon>Pleosporales</taxon>
        <taxon>Sporormiaceae</taxon>
        <taxon>Westerdykella</taxon>
    </lineage>
</organism>
<feature type="transmembrane region" description="Helical" evidence="3">
    <location>
        <begin position="1406"/>
        <end position="1424"/>
    </location>
</feature>
<feature type="compositionally biased region" description="Pro residues" evidence="2">
    <location>
        <begin position="1812"/>
        <end position="1831"/>
    </location>
</feature>
<keyword evidence="3" id="KW-1133">Transmembrane helix</keyword>
<protein>
    <recommendedName>
        <fullName evidence="4">Nephrocystin 3-like N-terminal domain-containing protein</fullName>
    </recommendedName>
</protein>